<feature type="region of interest" description="Disordered" evidence="1">
    <location>
        <begin position="119"/>
        <end position="142"/>
    </location>
</feature>
<accession>A0A4Z2F017</accession>
<gene>
    <name evidence="2" type="ORF">EYF80_055262</name>
</gene>
<comment type="caution">
    <text evidence="2">The sequence shown here is derived from an EMBL/GenBank/DDBJ whole genome shotgun (WGS) entry which is preliminary data.</text>
</comment>
<feature type="compositionally biased region" description="Basic and acidic residues" evidence="1">
    <location>
        <begin position="47"/>
        <end position="74"/>
    </location>
</feature>
<feature type="compositionally biased region" description="Basic and acidic residues" evidence="1">
    <location>
        <begin position="123"/>
        <end position="142"/>
    </location>
</feature>
<evidence type="ECO:0000313" key="2">
    <source>
        <dbReference type="EMBL" id="TNN34576.1"/>
    </source>
</evidence>
<reference evidence="2 3" key="1">
    <citation type="submission" date="2019-03" db="EMBL/GenBank/DDBJ databases">
        <title>First draft genome of Liparis tanakae, snailfish: a comprehensive survey of snailfish specific genes.</title>
        <authorList>
            <person name="Kim W."/>
            <person name="Song I."/>
            <person name="Jeong J.-H."/>
            <person name="Kim D."/>
            <person name="Kim S."/>
            <person name="Ryu S."/>
            <person name="Song J.Y."/>
            <person name="Lee S.K."/>
        </authorList>
    </citation>
    <scope>NUCLEOTIDE SEQUENCE [LARGE SCALE GENOMIC DNA]</scope>
    <source>
        <tissue evidence="2">Muscle</tissue>
    </source>
</reference>
<dbReference type="AlphaFoldDB" id="A0A4Z2F017"/>
<evidence type="ECO:0000256" key="1">
    <source>
        <dbReference type="SAM" id="MobiDB-lite"/>
    </source>
</evidence>
<sequence length="142" mass="15435">MATTEGTMRTSYCFNVSSMGSACCRQAFISDGDSWGQPSSLASSVDLRMDVEREQGVGNRRNEEECTRMADAERPSGLVLFQSERIPSKSSDVSGNPLQGQALVHQACVALEVLIGRSGQEPKSSDSEHEHKKEEHIICGGR</sequence>
<name>A0A4Z2F017_9TELE</name>
<protein>
    <submittedName>
        <fullName evidence="2">Uncharacterized protein</fullName>
    </submittedName>
</protein>
<feature type="region of interest" description="Disordered" evidence="1">
    <location>
        <begin position="46"/>
        <end position="74"/>
    </location>
</feature>
<dbReference type="EMBL" id="SRLO01001933">
    <property type="protein sequence ID" value="TNN34576.1"/>
    <property type="molecule type" value="Genomic_DNA"/>
</dbReference>
<keyword evidence="3" id="KW-1185">Reference proteome</keyword>
<organism evidence="2 3">
    <name type="scientific">Liparis tanakae</name>
    <name type="common">Tanaka's snailfish</name>
    <dbReference type="NCBI Taxonomy" id="230148"/>
    <lineage>
        <taxon>Eukaryota</taxon>
        <taxon>Metazoa</taxon>
        <taxon>Chordata</taxon>
        <taxon>Craniata</taxon>
        <taxon>Vertebrata</taxon>
        <taxon>Euteleostomi</taxon>
        <taxon>Actinopterygii</taxon>
        <taxon>Neopterygii</taxon>
        <taxon>Teleostei</taxon>
        <taxon>Neoteleostei</taxon>
        <taxon>Acanthomorphata</taxon>
        <taxon>Eupercaria</taxon>
        <taxon>Perciformes</taxon>
        <taxon>Cottioidei</taxon>
        <taxon>Cottales</taxon>
        <taxon>Liparidae</taxon>
        <taxon>Liparis</taxon>
    </lineage>
</organism>
<evidence type="ECO:0000313" key="3">
    <source>
        <dbReference type="Proteomes" id="UP000314294"/>
    </source>
</evidence>
<proteinExistence type="predicted"/>
<dbReference type="Proteomes" id="UP000314294">
    <property type="component" value="Unassembled WGS sequence"/>
</dbReference>